<dbReference type="PANTHER" id="PTHR35490">
    <property type="entry name" value="BACTERIOPHAGE N4 ADSORPTION B PROTEIN"/>
    <property type="match status" value="1"/>
</dbReference>
<feature type="region of interest" description="Disordered" evidence="1">
    <location>
        <begin position="18"/>
        <end position="45"/>
    </location>
</feature>
<dbReference type="AlphaFoldDB" id="A0A3L6EEZ6"/>
<evidence type="ECO:0000256" key="2">
    <source>
        <dbReference type="SAM" id="Phobius"/>
    </source>
</evidence>
<keyword evidence="2" id="KW-0472">Membrane</keyword>
<evidence type="ECO:0000313" key="4">
    <source>
        <dbReference type="Proteomes" id="UP000251960"/>
    </source>
</evidence>
<organism evidence="3 4">
    <name type="scientific">Zea mays</name>
    <name type="common">Maize</name>
    <dbReference type="NCBI Taxonomy" id="4577"/>
    <lineage>
        <taxon>Eukaryota</taxon>
        <taxon>Viridiplantae</taxon>
        <taxon>Streptophyta</taxon>
        <taxon>Embryophyta</taxon>
        <taxon>Tracheophyta</taxon>
        <taxon>Spermatophyta</taxon>
        <taxon>Magnoliopsida</taxon>
        <taxon>Liliopsida</taxon>
        <taxon>Poales</taxon>
        <taxon>Poaceae</taxon>
        <taxon>PACMAD clade</taxon>
        <taxon>Panicoideae</taxon>
        <taxon>Andropogonodae</taxon>
        <taxon>Andropogoneae</taxon>
        <taxon>Tripsacinae</taxon>
        <taxon>Zea</taxon>
    </lineage>
</organism>
<accession>A0A3L6EEZ6</accession>
<comment type="caution">
    <text evidence="3">The sequence shown here is derived from an EMBL/GenBank/DDBJ whole genome shotgun (WGS) entry which is preliminary data.</text>
</comment>
<evidence type="ECO:0000313" key="3">
    <source>
        <dbReference type="EMBL" id="PWZ19616.1"/>
    </source>
</evidence>
<dbReference type="EMBL" id="NCVQ01000007">
    <property type="protein sequence ID" value="PWZ19616.1"/>
    <property type="molecule type" value="Genomic_DNA"/>
</dbReference>
<keyword evidence="2" id="KW-0812">Transmembrane</keyword>
<protein>
    <submittedName>
        <fullName evidence="3">Uncharacterized protein</fullName>
    </submittedName>
</protein>
<sequence>MPSITHYVLDRLLETSETRSPVHVQKVVPKPPPPPPDKATPVPVSTVRTRSSLASLYATPENTTLPDLPSSFPGTWSPYLINHKRRGASLARTFSQGDAGREGSQPNLPVMLPALPRGCEPTQVQEPEFVFQQAGNGQAEGESAVEEALNGKSVMLQKGKGSVIAEIEQEQPEFEFCQSLEALVKPVNVRRPLNGEAPEISESDTFEWRKPSSPLGTSVGTPGAEFYDAFEEISSDGGTRSSRGMDDDLREMRLSLLMEIERRTQTEEALEIWQQEWKNLSHHLSLVALSLPSPSIAEDSDCLKVDPGAELCQQITVSQLVAAAIARGFARAEVESEMETMIATKNFEIGRLSDRVQYYEAANREMSQRNQEAIEMSRQQRKGRKKRQKWFWASVGLAVTLGATAIAWSYVTPSQPQASADSSSAASQ</sequence>
<feature type="region of interest" description="Disordered" evidence="1">
    <location>
        <begin position="202"/>
        <end position="221"/>
    </location>
</feature>
<proteinExistence type="predicted"/>
<feature type="compositionally biased region" description="Pro residues" evidence="1">
    <location>
        <begin position="29"/>
        <end position="38"/>
    </location>
</feature>
<keyword evidence="2" id="KW-1133">Transmembrane helix</keyword>
<dbReference type="Proteomes" id="UP000251960">
    <property type="component" value="Chromosome 6"/>
</dbReference>
<dbReference type="PANTHER" id="PTHR35490:SF4">
    <property type="match status" value="1"/>
</dbReference>
<name>A0A3L6EEZ6_MAIZE</name>
<feature type="transmembrane region" description="Helical" evidence="2">
    <location>
        <begin position="390"/>
        <end position="411"/>
    </location>
</feature>
<reference evidence="3 4" key="1">
    <citation type="journal article" date="2018" name="Nat. Genet.">
        <title>Extensive intraspecific gene order and gene structural variations between Mo17 and other maize genomes.</title>
        <authorList>
            <person name="Sun S."/>
            <person name="Zhou Y."/>
            <person name="Chen J."/>
            <person name="Shi J."/>
            <person name="Zhao H."/>
            <person name="Zhao H."/>
            <person name="Song W."/>
            <person name="Zhang M."/>
            <person name="Cui Y."/>
            <person name="Dong X."/>
            <person name="Liu H."/>
            <person name="Ma X."/>
            <person name="Jiao Y."/>
            <person name="Wang B."/>
            <person name="Wei X."/>
            <person name="Stein J.C."/>
            <person name="Glaubitz J.C."/>
            <person name="Lu F."/>
            <person name="Yu G."/>
            <person name="Liang C."/>
            <person name="Fengler K."/>
            <person name="Li B."/>
            <person name="Rafalski A."/>
            <person name="Schnable P.S."/>
            <person name="Ware D.H."/>
            <person name="Buckler E.S."/>
            <person name="Lai J."/>
        </authorList>
    </citation>
    <scope>NUCLEOTIDE SEQUENCE [LARGE SCALE GENOMIC DNA]</scope>
    <source>
        <strain evidence="4">cv. Missouri 17</strain>
        <tissue evidence="3">Seedling</tissue>
    </source>
</reference>
<gene>
    <name evidence="3" type="ORF">Zm00014a_013299</name>
</gene>
<evidence type="ECO:0000256" key="1">
    <source>
        <dbReference type="SAM" id="MobiDB-lite"/>
    </source>
</evidence>